<dbReference type="PANTHER" id="PTHR43308:SF5">
    <property type="entry name" value="S-LAYER PROTEIN _ PEPTIDOGLYCAN ENDO-BETA-N-ACETYLGLUCOSAMINIDASE"/>
    <property type="match status" value="1"/>
</dbReference>
<gene>
    <name evidence="5" type="ORF">SAMN02745883_02421</name>
</gene>
<dbReference type="Pfam" id="PF09479">
    <property type="entry name" value="Flg_new"/>
    <property type="match status" value="4"/>
</dbReference>
<dbReference type="PANTHER" id="PTHR43308">
    <property type="entry name" value="OUTER MEMBRANE PROTEIN ALPHA-RELATED"/>
    <property type="match status" value="1"/>
</dbReference>
<evidence type="ECO:0000313" key="5">
    <source>
        <dbReference type="EMBL" id="SHK59560.1"/>
    </source>
</evidence>
<name>A0A1M6TRL2_9FIRM</name>
<comment type="subcellular location">
    <subcellularLocation>
        <location evidence="1">Cell envelope</location>
    </subcellularLocation>
</comment>
<dbReference type="Gene3D" id="3.10.100.10">
    <property type="entry name" value="Mannose-Binding Protein A, subunit A"/>
    <property type="match status" value="1"/>
</dbReference>
<dbReference type="CDD" id="cd03603">
    <property type="entry name" value="CLECT_VCBS"/>
    <property type="match status" value="1"/>
</dbReference>
<dbReference type="InterPro" id="IPR001304">
    <property type="entry name" value="C-type_lectin-like"/>
</dbReference>
<dbReference type="InterPro" id="IPR016187">
    <property type="entry name" value="CTDL_fold"/>
</dbReference>
<dbReference type="InterPro" id="IPR034007">
    <property type="entry name" value="CTLD_bac"/>
</dbReference>
<feature type="domain" description="C-type lectin" evidence="3">
    <location>
        <begin position="154"/>
        <end position="287"/>
    </location>
</feature>
<dbReference type="InterPro" id="IPR051465">
    <property type="entry name" value="Cell_Envelope_Struct_Comp"/>
</dbReference>
<dbReference type="AlphaFoldDB" id="A0A1M6TRL2"/>
<evidence type="ECO:0000259" key="3">
    <source>
        <dbReference type="PROSITE" id="PS50041"/>
    </source>
</evidence>
<dbReference type="Gene3D" id="2.60.40.4270">
    <property type="entry name" value="Listeria-Bacteroides repeat domain"/>
    <property type="match status" value="4"/>
</dbReference>
<organism evidence="5 6">
    <name type="scientific">Caminicella sporogenes DSM 14501</name>
    <dbReference type="NCBI Taxonomy" id="1121266"/>
    <lineage>
        <taxon>Bacteria</taxon>
        <taxon>Bacillati</taxon>
        <taxon>Bacillota</taxon>
        <taxon>Clostridia</taxon>
        <taxon>Peptostreptococcales</taxon>
        <taxon>Caminicellaceae</taxon>
        <taxon>Caminicella</taxon>
    </lineage>
</organism>
<dbReference type="GO" id="GO:0030313">
    <property type="term" value="C:cell envelope"/>
    <property type="evidence" value="ECO:0007669"/>
    <property type="project" value="UniProtKB-SubCell"/>
</dbReference>
<dbReference type="Proteomes" id="UP000184082">
    <property type="component" value="Unassembled WGS sequence"/>
</dbReference>
<dbReference type="STRING" id="1121266.SAMN02745883_02421"/>
<reference evidence="5 6" key="1">
    <citation type="submission" date="2016-11" db="EMBL/GenBank/DDBJ databases">
        <authorList>
            <person name="Jaros S."/>
            <person name="Januszkiewicz K."/>
            <person name="Wedrychowicz H."/>
        </authorList>
    </citation>
    <scope>NUCLEOTIDE SEQUENCE [LARGE SCALE GENOMIC DNA]</scope>
    <source>
        <strain evidence="5 6">DSM 14501</strain>
    </source>
</reference>
<dbReference type="PROSITE" id="PS51272">
    <property type="entry name" value="SLH"/>
    <property type="match status" value="2"/>
</dbReference>
<keyword evidence="2" id="KW-0677">Repeat</keyword>
<dbReference type="SUPFAM" id="SSF56436">
    <property type="entry name" value="C-type lectin-like"/>
    <property type="match status" value="1"/>
</dbReference>
<dbReference type="InterPro" id="IPR001119">
    <property type="entry name" value="SLH_dom"/>
</dbReference>
<proteinExistence type="predicted"/>
<feature type="domain" description="SLH" evidence="4">
    <location>
        <begin position="955"/>
        <end position="1014"/>
    </location>
</feature>
<dbReference type="NCBIfam" id="TIGR02543">
    <property type="entry name" value="List_Bact_rpt"/>
    <property type="match status" value="3"/>
</dbReference>
<dbReference type="Pfam" id="PF00395">
    <property type="entry name" value="SLH"/>
    <property type="match status" value="3"/>
</dbReference>
<evidence type="ECO:0000256" key="1">
    <source>
        <dbReference type="ARBA" id="ARBA00004196"/>
    </source>
</evidence>
<evidence type="ECO:0000256" key="2">
    <source>
        <dbReference type="ARBA" id="ARBA00022737"/>
    </source>
</evidence>
<dbReference type="InterPro" id="IPR042229">
    <property type="entry name" value="Listeria/Bacterioides_rpt_sf"/>
</dbReference>
<accession>A0A1M6TRL2</accession>
<feature type="domain" description="SLH" evidence="4">
    <location>
        <begin position="1015"/>
        <end position="1078"/>
    </location>
</feature>
<dbReference type="RefSeq" id="WP_072968845.1">
    <property type="nucleotide sequence ID" value="NZ_FRAJ01000032.1"/>
</dbReference>
<protein>
    <submittedName>
        <fullName evidence="5">Listeria/Bacterioides repeat-containing protein</fullName>
    </submittedName>
</protein>
<dbReference type="PROSITE" id="PS50041">
    <property type="entry name" value="C_TYPE_LECTIN_2"/>
    <property type="match status" value="1"/>
</dbReference>
<dbReference type="Pfam" id="PF00059">
    <property type="entry name" value="Lectin_C"/>
    <property type="match status" value="1"/>
</dbReference>
<keyword evidence="6" id="KW-1185">Reference proteome</keyword>
<evidence type="ECO:0000259" key="4">
    <source>
        <dbReference type="PROSITE" id="PS51272"/>
    </source>
</evidence>
<evidence type="ECO:0000313" key="6">
    <source>
        <dbReference type="Proteomes" id="UP000184082"/>
    </source>
</evidence>
<dbReference type="InterPro" id="IPR016186">
    <property type="entry name" value="C-type_lectin-like/link_sf"/>
</dbReference>
<dbReference type="InterPro" id="IPR013378">
    <property type="entry name" value="InlB-like_B-rpt"/>
</dbReference>
<sequence>MNLKKFRFIYWILSLSMIINLFITNPLVVYAEDTIDSITVVSDIIYSSAGKSQVIDPNLSIVGTGNIYSATVNIDNGFSKESGDMLSWDISKALGLSVEYNSESGVLTISGKAPVNTYQELLRTIKFQTNAISGTRSIVFLVNNSNGKMLYYEGTGHYYEFVNSPGISWTDAKTSAEVRYYDGHQGYLATITSQEENDFITSKCDGSGWLGASDAESEGVWKWVTGPEAGTQFWNGNELGSPVGGRFNKWKAGLEPNDWGTGEDYLHIMGKNRPSWAYYYEPGDWNDYPLSVGDIQGYVVEYGDTYINLSASSKSAITNVTIDNQYTVSFEENEGSEVSDQIVNYNEKAIKPSVPTRIGYAFGGWYIDEELTTPYDFNTPVTRDITLYAKWEINQYTVNFEENGGSEVSDQIVNYNEKAIEPSVPTRIGYAFGGWYIDEELTTPYDFNTPVTSDITLYAKWISNGESYVVAQPDSIKTGSYLKKEFILTLENDSIKQKITNKDLSLGGVFSNLSIEVLGNTDITVTASVYESVYKGFNQKGIGEIIINPEVLDKSEIPLVAKITVKGEYTVKFLDDKGNILKEEDVVRGTSATAPIVPEKEGYKFIGWDKEFNNVTSNLIVTAQYEIKKYTIKYNSNGGSEVSDQIVNYNEKAIEPSVPTRIGYTFGDWYADEELTTPYDFNIPVTSDITLYAKWIKKSKTKSKGGENNNGKTGVEVIVNGQKQTAGKEVVKKENNIKEVEIFVETRPVIQKIEEVLKAKQEAYEKDKKSIQNIVQIPVGEKEAKRVTAKLTGEILRQMEVNKFKLSVNTGEIEYIIPAEEINIENTAKILGVDKEELEEIEIEIKIDRLEETTIKRIKQEAEQKKYKVILSPVDFQVVAKTRGRDKEVKITKFNEYVQRIIAVPEGIDPNKITTGVVYDSDGNFSHIPTEVFIKDNRYYAKLNSLTNSTYTVIWNPLTVSSVEKHWAKEYVNDMASRLIIKNPENFNPDKPITRGDFAEYITKALGIYRTGVAKKQQFTDVSVTDELADAITIAVEYDIIRGYPDKTFRSKALISREEAMAMFARAMDIVKLKEKDSSRIENYKDISQVSSWAYDEVKKTLGSCVFNGRSRDTIEPHGIFTYAEAATAVRNLLIEANLINK</sequence>
<dbReference type="EMBL" id="FRAJ01000032">
    <property type="protein sequence ID" value="SHK59560.1"/>
    <property type="molecule type" value="Genomic_DNA"/>
</dbReference>